<evidence type="ECO:0000256" key="10">
    <source>
        <dbReference type="HAMAP-Rule" id="MF_00303"/>
    </source>
</evidence>
<dbReference type="PROSITE" id="PS50059">
    <property type="entry name" value="FKBP_PPIASE"/>
    <property type="match status" value="1"/>
</dbReference>
<comment type="domain">
    <text evidence="10">Consists of 3 domains; the N-terminus binds the ribosome, the middle domain has PPIase activity, while the C-terminus has intrinsic chaperone activity on its own.</text>
</comment>
<evidence type="ECO:0000259" key="13">
    <source>
        <dbReference type="PROSITE" id="PS50059"/>
    </source>
</evidence>
<evidence type="ECO:0000313" key="15">
    <source>
        <dbReference type="Proteomes" id="UP000007307"/>
    </source>
</evidence>
<dbReference type="SUPFAM" id="SSF109998">
    <property type="entry name" value="Triger factor/SurA peptide-binding domain-like"/>
    <property type="match status" value="1"/>
</dbReference>
<evidence type="ECO:0000313" key="14">
    <source>
        <dbReference type="EMBL" id="ACM49105.1"/>
    </source>
</evidence>
<dbReference type="PIRSF" id="PIRSF003095">
    <property type="entry name" value="Trigger_factor"/>
    <property type="match status" value="1"/>
</dbReference>
<dbReference type="InterPro" id="IPR027304">
    <property type="entry name" value="Trigger_fact/SurA_dom_sf"/>
</dbReference>
<gene>
    <name evidence="10 14" type="primary">tig</name>
    <name evidence="14" type="ordered locus">AMF_229</name>
</gene>
<evidence type="ECO:0000256" key="9">
    <source>
        <dbReference type="ARBA" id="ARBA00029986"/>
    </source>
</evidence>
<dbReference type="InterPro" id="IPR008881">
    <property type="entry name" value="Trigger_fac_ribosome-bd_bac"/>
</dbReference>
<comment type="similarity">
    <text evidence="2 10 12">Belongs to the FKBP-type PPIase family. Tig subfamily.</text>
</comment>
<keyword evidence="10" id="KW-0963">Cytoplasm</keyword>
<dbReference type="GO" id="GO:0005737">
    <property type="term" value="C:cytoplasm"/>
    <property type="evidence" value="ECO:0007669"/>
    <property type="project" value="UniProtKB-SubCell"/>
</dbReference>
<keyword evidence="7 10" id="KW-0413">Isomerase</keyword>
<dbReference type="GO" id="GO:0051301">
    <property type="term" value="P:cell division"/>
    <property type="evidence" value="ECO:0007669"/>
    <property type="project" value="UniProtKB-KW"/>
</dbReference>
<evidence type="ECO:0000256" key="7">
    <source>
        <dbReference type="ARBA" id="ARBA00023235"/>
    </source>
</evidence>
<dbReference type="InterPro" id="IPR046357">
    <property type="entry name" value="PPIase_dom_sf"/>
</dbReference>
<dbReference type="Pfam" id="PF05697">
    <property type="entry name" value="Trigger_N"/>
    <property type="match status" value="1"/>
</dbReference>
<dbReference type="HOGENOM" id="CLU_033058_2_2_5"/>
<organism evidence="14 15">
    <name type="scientific">Anaplasma marginale (strain Florida)</name>
    <dbReference type="NCBI Taxonomy" id="320483"/>
    <lineage>
        <taxon>Bacteria</taxon>
        <taxon>Pseudomonadati</taxon>
        <taxon>Pseudomonadota</taxon>
        <taxon>Alphaproteobacteria</taxon>
        <taxon>Rickettsiales</taxon>
        <taxon>Anaplasmataceae</taxon>
        <taxon>Anaplasma</taxon>
    </lineage>
</organism>
<accession>B9KHZ3</accession>
<dbReference type="Pfam" id="PF00254">
    <property type="entry name" value="FKBP_C"/>
    <property type="match status" value="1"/>
</dbReference>
<dbReference type="HAMAP" id="MF_00303">
    <property type="entry name" value="Trigger_factor_Tig"/>
    <property type="match status" value="1"/>
</dbReference>
<dbReference type="STRING" id="320483.AMF_229"/>
<keyword evidence="6 10" id="KW-0143">Chaperone</keyword>
<dbReference type="InterPro" id="IPR005215">
    <property type="entry name" value="Trig_fac"/>
</dbReference>
<evidence type="ECO:0000256" key="12">
    <source>
        <dbReference type="RuleBase" id="RU003914"/>
    </source>
</evidence>
<evidence type="ECO:0000256" key="2">
    <source>
        <dbReference type="ARBA" id="ARBA00005464"/>
    </source>
</evidence>
<comment type="function">
    <text evidence="8 10">Involved in protein export. Acts as a chaperone by maintaining the newly synthesized protein in an open conformation. Functions as a peptidyl-prolyl cis-trans isomerase.</text>
</comment>
<dbReference type="GO" id="GO:0006457">
    <property type="term" value="P:protein folding"/>
    <property type="evidence" value="ECO:0007669"/>
    <property type="project" value="UniProtKB-UniRule"/>
</dbReference>
<evidence type="ECO:0000256" key="6">
    <source>
        <dbReference type="ARBA" id="ARBA00023186"/>
    </source>
</evidence>
<dbReference type="SUPFAM" id="SSF102735">
    <property type="entry name" value="Trigger factor ribosome-binding domain"/>
    <property type="match status" value="1"/>
</dbReference>
<dbReference type="KEGG" id="amf:AMF_229"/>
<evidence type="ECO:0000256" key="4">
    <source>
        <dbReference type="ARBA" id="ARBA00016902"/>
    </source>
</evidence>
<dbReference type="EC" id="5.2.1.8" evidence="3 10"/>
<keyword evidence="10 12" id="KW-0132">Cell division</keyword>
<dbReference type="InterPro" id="IPR008880">
    <property type="entry name" value="Trigger_fac_C"/>
</dbReference>
<keyword evidence="10 12" id="KW-0131">Cell cycle</keyword>
<sequence>MGPARGGSSPSIRILCAPLIVVECFMQRFYVVKEVLSDKLKRVYEFTVGNEYLEQQVDDRLREIAANVRMDGFRKGKVSLDLVRRNCGEDVVREVLSKVVDDASSQFMQEGGFGDVVTSEVRITSHPKVCSTEGKGGDLVYELQFELMPEVPSVNPEDIALKEMEAEVGQEDVEKFIGELKARYPSFVVSDSPKRRAAAGDKVVIDYNSSFKGKALRGGSAKGFVAVLGGGHLPKEFEDKITGMKVGDVKEFKLGFPSDYRVRLFAGKEVEMSVKLVSIMVPKDVGDREELAKSCGFGCAEDMVNFATESLKGRFAFMSDALMRKELFDHMETIYQGQVPESVVSQESARIRRELAPSELEAMGEDGILKEAERRVRLGMLLMKVSQDNNIAVEARDISAFVQSNYLNYGASLESVLKLLRSNQGVRDHIRGKVLEDKVVRYMVAKAKKERQNVPAGDLKSLFESI</sequence>
<protein>
    <recommendedName>
        <fullName evidence="4 10">Trigger factor</fullName>
        <shortName evidence="10">TF</shortName>
        <ecNumber evidence="3 10">5.2.1.8</ecNumber>
    </recommendedName>
    <alternativeName>
        <fullName evidence="9 10">PPIase</fullName>
    </alternativeName>
</protein>
<dbReference type="Proteomes" id="UP000007307">
    <property type="component" value="Chromosome"/>
</dbReference>
<keyword evidence="5 10" id="KW-0697">Rotamase</keyword>
<dbReference type="NCBIfam" id="TIGR00115">
    <property type="entry name" value="tig"/>
    <property type="match status" value="1"/>
</dbReference>
<dbReference type="GO" id="GO:0015031">
    <property type="term" value="P:protein transport"/>
    <property type="evidence" value="ECO:0007669"/>
    <property type="project" value="UniProtKB-UniRule"/>
</dbReference>
<reference evidence="14 15" key="1">
    <citation type="journal article" date="2009" name="BMC Genomics">
        <title>Conservation in the face of diversity: multistrain analysis of an intracellular bacterium.</title>
        <authorList>
            <person name="Dark M.J."/>
            <person name="Herndon D.R."/>
            <person name="Kappmeyer L.S."/>
            <person name="Gonzales M.P."/>
            <person name="Nordeen E."/>
            <person name="Palmer G.H."/>
            <person name="Knowles D.P. Jr."/>
            <person name="Brayton K.A."/>
        </authorList>
    </citation>
    <scope>NUCLEOTIDE SEQUENCE [LARGE SCALE GENOMIC DNA]</scope>
    <source>
        <strain evidence="14 15">Florida</strain>
    </source>
</reference>
<evidence type="ECO:0000256" key="8">
    <source>
        <dbReference type="ARBA" id="ARBA00024849"/>
    </source>
</evidence>
<dbReference type="SUPFAM" id="SSF54534">
    <property type="entry name" value="FKBP-like"/>
    <property type="match status" value="1"/>
</dbReference>
<dbReference type="eggNOG" id="COG0544">
    <property type="taxonomic scope" value="Bacteria"/>
</dbReference>
<dbReference type="Gene3D" id="3.10.50.40">
    <property type="match status" value="1"/>
</dbReference>
<dbReference type="InterPro" id="IPR037041">
    <property type="entry name" value="Trigger_fac_C_sf"/>
</dbReference>
<comment type="catalytic activity">
    <reaction evidence="1 10 11">
        <text>[protein]-peptidylproline (omega=180) = [protein]-peptidylproline (omega=0)</text>
        <dbReference type="Rhea" id="RHEA:16237"/>
        <dbReference type="Rhea" id="RHEA-COMP:10747"/>
        <dbReference type="Rhea" id="RHEA-COMP:10748"/>
        <dbReference type="ChEBI" id="CHEBI:83833"/>
        <dbReference type="ChEBI" id="CHEBI:83834"/>
        <dbReference type="EC" id="5.2.1.8"/>
    </reaction>
</comment>
<evidence type="ECO:0000256" key="1">
    <source>
        <dbReference type="ARBA" id="ARBA00000971"/>
    </source>
</evidence>
<feature type="domain" description="PPIase FKBP-type" evidence="13">
    <location>
        <begin position="200"/>
        <end position="260"/>
    </location>
</feature>
<dbReference type="Pfam" id="PF05698">
    <property type="entry name" value="Trigger_C"/>
    <property type="match status" value="1"/>
</dbReference>
<dbReference type="GO" id="GO:0003755">
    <property type="term" value="F:peptidyl-prolyl cis-trans isomerase activity"/>
    <property type="evidence" value="ECO:0007669"/>
    <property type="project" value="UniProtKB-UniRule"/>
</dbReference>
<evidence type="ECO:0000256" key="3">
    <source>
        <dbReference type="ARBA" id="ARBA00013194"/>
    </source>
</evidence>
<evidence type="ECO:0000256" key="11">
    <source>
        <dbReference type="PROSITE-ProRule" id="PRU00277"/>
    </source>
</evidence>
<dbReference type="AlphaFoldDB" id="B9KHZ3"/>
<dbReference type="Gene3D" id="1.10.3120.10">
    <property type="entry name" value="Trigger factor, C-terminal domain"/>
    <property type="match status" value="1"/>
</dbReference>
<name>B9KHZ3_ANAMF</name>
<dbReference type="InterPro" id="IPR001179">
    <property type="entry name" value="PPIase_FKBP_dom"/>
</dbReference>
<keyword evidence="15" id="KW-1185">Reference proteome</keyword>
<evidence type="ECO:0000256" key="5">
    <source>
        <dbReference type="ARBA" id="ARBA00023110"/>
    </source>
</evidence>
<comment type="subcellular location">
    <subcellularLocation>
        <location evidence="10">Cytoplasm</location>
    </subcellularLocation>
    <text evidence="10">About half TF is bound to the ribosome near the polypeptide exit tunnel while the other half is free in the cytoplasm.</text>
</comment>
<proteinExistence type="inferred from homology"/>
<dbReference type="InterPro" id="IPR036611">
    <property type="entry name" value="Trigger_fac_ribosome-bd_sf"/>
</dbReference>
<dbReference type="EMBL" id="CP001079">
    <property type="protein sequence ID" value="ACM49105.1"/>
    <property type="molecule type" value="Genomic_DNA"/>
</dbReference>
<dbReference type="Gene3D" id="3.30.70.1050">
    <property type="entry name" value="Trigger factor ribosome-binding domain"/>
    <property type="match status" value="1"/>
</dbReference>